<accession>A0A919FTQ9</accession>
<dbReference type="Proteomes" id="UP000617734">
    <property type="component" value="Unassembled WGS sequence"/>
</dbReference>
<reference evidence="1" key="1">
    <citation type="journal article" date="2014" name="Int. J. Syst. Evol. Microbiol.">
        <title>Complete genome sequence of Corynebacterium casei LMG S-19264T (=DSM 44701T), isolated from a smear-ripened cheese.</title>
        <authorList>
            <consortium name="US DOE Joint Genome Institute (JGI-PGF)"/>
            <person name="Walter F."/>
            <person name="Albersmeier A."/>
            <person name="Kalinowski J."/>
            <person name="Ruckert C."/>
        </authorList>
    </citation>
    <scope>NUCLEOTIDE SEQUENCE</scope>
    <source>
        <strain evidence="1">JCM 4646</strain>
    </source>
</reference>
<name>A0A919FTQ9_9ACTN</name>
<dbReference type="EMBL" id="BNBO01000017">
    <property type="protein sequence ID" value="GHH72218.1"/>
    <property type="molecule type" value="Genomic_DNA"/>
</dbReference>
<evidence type="ECO:0000313" key="1">
    <source>
        <dbReference type="EMBL" id="GHH72218.1"/>
    </source>
</evidence>
<protein>
    <submittedName>
        <fullName evidence="1">Uncharacterized protein</fullName>
    </submittedName>
</protein>
<dbReference type="AlphaFoldDB" id="A0A919FTQ9"/>
<sequence>MNMMALPSWEDASLGSKKRVALWLVSVVGEGNLFTYAKLRDAFPDTAQIDRRLRDLRPDGWRIDTAREDPSLGMSERRLVSVGDLIWEEGAGQTKVQDKDKPSSTRRREILSRDGNMCRSCGITPGQEYASSFETVQLDIARRSVLRPDGTTAVELITECRRCRVGGPDLEADVAGMLAALARLGTIERNMLLSWVKADQRDFGTVELLWAEYRTLPQESRSRFREALESGRQ</sequence>
<evidence type="ECO:0000313" key="2">
    <source>
        <dbReference type="Proteomes" id="UP000617734"/>
    </source>
</evidence>
<proteinExistence type="predicted"/>
<gene>
    <name evidence="1" type="ORF">GCM10018781_34700</name>
</gene>
<reference evidence="1" key="2">
    <citation type="submission" date="2020-09" db="EMBL/GenBank/DDBJ databases">
        <authorList>
            <person name="Sun Q."/>
            <person name="Ohkuma M."/>
        </authorList>
    </citation>
    <scope>NUCLEOTIDE SEQUENCE</scope>
    <source>
        <strain evidence="1">JCM 4646</strain>
    </source>
</reference>
<organism evidence="1 2">
    <name type="scientific">Kitasatospora indigofera</name>
    <dbReference type="NCBI Taxonomy" id="67307"/>
    <lineage>
        <taxon>Bacteria</taxon>
        <taxon>Bacillati</taxon>
        <taxon>Actinomycetota</taxon>
        <taxon>Actinomycetes</taxon>
        <taxon>Kitasatosporales</taxon>
        <taxon>Streptomycetaceae</taxon>
        <taxon>Kitasatospora</taxon>
    </lineage>
</organism>
<keyword evidence="2" id="KW-1185">Reference proteome</keyword>
<comment type="caution">
    <text evidence="1">The sequence shown here is derived from an EMBL/GenBank/DDBJ whole genome shotgun (WGS) entry which is preliminary data.</text>
</comment>